<name>A0AAE3KEL8_9PSEU</name>
<gene>
    <name evidence="2" type="ORF">LX83_000872</name>
</gene>
<dbReference type="RefSeq" id="WP_253767298.1">
    <property type="nucleotide sequence ID" value="NZ_JAMTCK010000002.1"/>
</dbReference>
<proteinExistence type="predicted"/>
<dbReference type="Gene3D" id="1.10.287.1060">
    <property type="entry name" value="ESAT-6-like"/>
    <property type="match status" value="1"/>
</dbReference>
<evidence type="ECO:0000259" key="1">
    <source>
        <dbReference type="Pfam" id="PF25547"/>
    </source>
</evidence>
<dbReference type="AlphaFoldDB" id="A0AAE3KEL8"/>
<dbReference type="SUPFAM" id="SSF140453">
    <property type="entry name" value="EsxAB dimer-like"/>
    <property type="match status" value="1"/>
</dbReference>
<dbReference type="Proteomes" id="UP001206128">
    <property type="component" value="Unassembled WGS sequence"/>
</dbReference>
<feature type="domain" description="Outer membrane channel protein CpnT-like N-terminal" evidence="1">
    <location>
        <begin position="87"/>
        <end position="204"/>
    </location>
</feature>
<dbReference type="InterPro" id="IPR036689">
    <property type="entry name" value="ESAT-6-like_sf"/>
</dbReference>
<protein>
    <recommendedName>
        <fullName evidence="1">Outer membrane channel protein CpnT-like N-terminal domain-containing protein</fullName>
    </recommendedName>
</protein>
<evidence type="ECO:0000313" key="2">
    <source>
        <dbReference type="EMBL" id="MCP2164032.1"/>
    </source>
</evidence>
<keyword evidence="3" id="KW-1185">Reference proteome</keyword>
<dbReference type="InterPro" id="IPR057746">
    <property type="entry name" value="CpnT-like_N"/>
</dbReference>
<evidence type="ECO:0000313" key="3">
    <source>
        <dbReference type="Proteomes" id="UP001206128"/>
    </source>
</evidence>
<comment type="caution">
    <text evidence="2">The sequence shown here is derived from an EMBL/GenBank/DDBJ whole genome shotgun (WGS) entry which is preliminary data.</text>
</comment>
<dbReference type="Pfam" id="PF25547">
    <property type="entry name" value="WXG100_2"/>
    <property type="match status" value="1"/>
</dbReference>
<reference evidence="2" key="1">
    <citation type="submission" date="2022-06" db="EMBL/GenBank/DDBJ databases">
        <title>Genomic Encyclopedia of Archaeal and Bacterial Type Strains, Phase II (KMG-II): from individual species to whole genera.</title>
        <authorList>
            <person name="Goeker M."/>
        </authorList>
    </citation>
    <scope>NUCLEOTIDE SEQUENCE</scope>
    <source>
        <strain evidence="2">DSM 43935</strain>
    </source>
</reference>
<accession>A0AAE3KEL8</accession>
<organism evidence="2 3">
    <name type="scientific">Goodfellowiella coeruleoviolacea</name>
    <dbReference type="NCBI Taxonomy" id="334858"/>
    <lineage>
        <taxon>Bacteria</taxon>
        <taxon>Bacillati</taxon>
        <taxon>Actinomycetota</taxon>
        <taxon>Actinomycetes</taxon>
        <taxon>Pseudonocardiales</taxon>
        <taxon>Pseudonocardiaceae</taxon>
        <taxon>Goodfellowiella</taxon>
    </lineage>
</organism>
<sequence length="274" mass="28545">MTIEVTSENQFKGAGIFEAYSGLATSINSESESETEKVLDITFASIGAAASTIGLVIDPFGTLLTAGVGWLIEHVSFLREPLDMLMGDPDEIQAGVDALKRQADEVRQVAEDHRAAMASFDGWTGQAADAFRDSMDRLGGELDSLAETVDTTAKVTAVTGVLVTTLRDIVRDLIAQLIAELVRGALVAAGAAFLTFGASIAGFIGYAIGRAAAVAAQIGARISRLIAAFARQGSRLAKLGDAMGDLSKNFLRFADIADVGGVGHEMAKAGGAYE</sequence>
<dbReference type="EMBL" id="JAMTCK010000002">
    <property type="protein sequence ID" value="MCP2164032.1"/>
    <property type="molecule type" value="Genomic_DNA"/>
</dbReference>